<evidence type="ECO:0000313" key="4">
    <source>
        <dbReference type="RefSeq" id="XP_034115660.1"/>
    </source>
</evidence>
<gene>
    <name evidence="4" type="primary">LOC117575523</name>
</gene>
<evidence type="ECO:0000313" key="3">
    <source>
        <dbReference type="Proteomes" id="UP000515160"/>
    </source>
</evidence>
<protein>
    <submittedName>
        <fullName evidence="4">Uncharacterized protein LOC117575523</fullName>
    </submittedName>
</protein>
<dbReference type="AlphaFoldDB" id="A0A6P8XWI7"/>
<feature type="compositionally biased region" description="Basic and acidic residues" evidence="1">
    <location>
        <begin position="222"/>
        <end position="232"/>
    </location>
</feature>
<feature type="region of interest" description="Disordered" evidence="1">
    <location>
        <begin position="284"/>
        <end position="356"/>
    </location>
</feature>
<evidence type="ECO:0000256" key="2">
    <source>
        <dbReference type="SAM" id="Phobius"/>
    </source>
</evidence>
<dbReference type="RefSeq" id="XP_034115660.1">
    <property type="nucleotide sequence ID" value="XM_034259769.2"/>
</dbReference>
<feature type="region of interest" description="Disordered" evidence="1">
    <location>
        <begin position="178"/>
        <end position="232"/>
    </location>
</feature>
<feature type="compositionally biased region" description="Polar residues" evidence="1">
    <location>
        <begin position="189"/>
        <end position="205"/>
    </location>
</feature>
<name>A0A6P8XWI7_DROAB</name>
<dbReference type="Proteomes" id="UP000515160">
    <property type="component" value="Chromosome 2R"/>
</dbReference>
<reference evidence="4" key="1">
    <citation type="submission" date="2025-08" db="UniProtKB">
        <authorList>
            <consortium name="RefSeq"/>
        </authorList>
    </citation>
    <scope>IDENTIFICATION</scope>
    <source>
        <strain evidence="4">15112-1751.03</strain>
        <tissue evidence="4">Whole Adult</tissue>
    </source>
</reference>
<accession>A0A6P8XWI7</accession>
<keyword evidence="2" id="KW-0812">Transmembrane</keyword>
<keyword evidence="2" id="KW-1133">Transmembrane helix</keyword>
<keyword evidence="3" id="KW-1185">Reference proteome</keyword>
<evidence type="ECO:0000256" key="1">
    <source>
        <dbReference type="SAM" id="MobiDB-lite"/>
    </source>
</evidence>
<keyword evidence="2" id="KW-0472">Membrane</keyword>
<feature type="transmembrane region" description="Helical" evidence="2">
    <location>
        <begin position="56"/>
        <end position="74"/>
    </location>
</feature>
<sequence length="356" mass="40587">MADVLKCSGDAVKAAVEYLQAIKIVEIRQTLELLGVQHIEVIAALLLFVMLQFTKFTAVLLLACSIAYGIFYMWDTWFPEIKENSSATTQNADYGYLYGAPFWGSYGPSYGPGNLSRNSISSGINSNYDNTYVAALAASNRDARTSALFPPFSNSEIAETLPGDHMYDTEEKRINLTPYFVPRPDPFNQKKQNPSGTSTPVGQRHSTSEPRPQRRLPAQTSEENRHNRRDPLAFRRLIANDYRMYRPSTSADAQQYYSYSIPVPEERARRLPGFFDDYKMKYRRSNDKRSSTQRNASHANEQHWNRQNGRSVSRDNLLHRSRNVKEGFPNQYGSPQGRSNAGNHYNPDSSRKKVRK</sequence>
<proteinExistence type="predicted"/>
<feature type="compositionally biased region" description="Polar residues" evidence="1">
    <location>
        <begin position="331"/>
        <end position="348"/>
    </location>
</feature>
<dbReference type="GeneID" id="117575523"/>
<dbReference type="OrthoDB" id="7861500at2759"/>
<organism evidence="3 4">
    <name type="scientific">Drosophila albomicans</name>
    <name type="common">Fruit fly</name>
    <dbReference type="NCBI Taxonomy" id="7291"/>
    <lineage>
        <taxon>Eukaryota</taxon>
        <taxon>Metazoa</taxon>
        <taxon>Ecdysozoa</taxon>
        <taxon>Arthropoda</taxon>
        <taxon>Hexapoda</taxon>
        <taxon>Insecta</taxon>
        <taxon>Pterygota</taxon>
        <taxon>Neoptera</taxon>
        <taxon>Endopterygota</taxon>
        <taxon>Diptera</taxon>
        <taxon>Brachycera</taxon>
        <taxon>Muscomorpha</taxon>
        <taxon>Ephydroidea</taxon>
        <taxon>Drosophilidae</taxon>
        <taxon>Drosophila</taxon>
    </lineage>
</organism>